<dbReference type="WBParaSite" id="EN70_2357">
    <property type="protein sequence ID" value="EN70_2357"/>
    <property type="gene ID" value="EN70_2357"/>
</dbReference>
<dbReference type="Proteomes" id="UP000095285">
    <property type="component" value="Unassembled WGS sequence"/>
</dbReference>
<organism evidence="1 2">
    <name type="scientific">Loa loa</name>
    <name type="common">Eye worm</name>
    <name type="synonym">Filaria loa</name>
    <dbReference type="NCBI Taxonomy" id="7209"/>
    <lineage>
        <taxon>Eukaryota</taxon>
        <taxon>Metazoa</taxon>
        <taxon>Ecdysozoa</taxon>
        <taxon>Nematoda</taxon>
        <taxon>Chromadorea</taxon>
        <taxon>Rhabditida</taxon>
        <taxon>Spirurina</taxon>
        <taxon>Spiruromorpha</taxon>
        <taxon>Filarioidea</taxon>
        <taxon>Onchocercidae</taxon>
        <taxon>Loa</taxon>
    </lineage>
</organism>
<keyword evidence="1" id="KW-1185">Reference proteome</keyword>
<dbReference type="InterPro" id="IPR036397">
    <property type="entry name" value="RNaseH_sf"/>
</dbReference>
<dbReference type="STRING" id="7209.A0A1I7VGN6"/>
<name>A0A1I7VGN6_LOALO</name>
<protein>
    <submittedName>
        <fullName evidence="2">Integrase_H2C2 domain-containing protein</fullName>
    </submittedName>
</protein>
<dbReference type="GO" id="GO:0003676">
    <property type="term" value="F:nucleic acid binding"/>
    <property type="evidence" value="ECO:0007669"/>
    <property type="project" value="InterPro"/>
</dbReference>
<accession>A0A1I7VGN6</accession>
<evidence type="ECO:0000313" key="2">
    <source>
        <dbReference type="WBParaSite" id="EN70_2357"/>
    </source>
</evidence>
<reference evidence="1" key="1">
    <citation type="submission" date="2012-04" db="EMBL/GenBank/DDBJ databases">
        <title>The Genome Sequence of Loa loa.</title>
        <authorList>
            <consortium name="The Broad Institute Genome Sequencing Platform"/>
            <consortium name="Broad Institute Genome Sequencing Center for Infectious Disease"/>
            <person name="Nutman T.B."/>
            <person name="Fink D.L."/>
            <person name="Russ C."/>
            <person name="Young S."/>
            <person name="Zeng Q."/>
            <person name="Gargeya S."/>
            <person name="Alvarado L."/>
            <person name="Berlin A."/>
            <person name="Chapman S.B."/>
            <person name="Chen Z."/>
            <person name="Freedman E."/>
            <person name="Gellesch M."/>
            <person name="Goldberg J."/>
            <person name="Griggs A."/>
            <person name="Gujja S."/>
            <person name="Heilman E.R."/>
            <person name="Heiman D."/>
            <person name="Howarth C."/>
            <person name="Mehta T."/>
            <person name="Neiman D."/>
            <person name="Pearson M."/>
            <person name="Roberts A."/>
            <person name="Saif S."/>
            <person name="Shea T."/>
            <person name="Shenoy N."/>
            <person name="Sisk P."/>
            <person name="Stolte C."/>
            <person name="Sykes S."/>
            <person name="White J."/>
            <person name="Yandava C."/>
            <person name="Haas B."/>
            <person name="Henn M.R."/>
            <person name="Nusbaum C."/>
            <person name="Birren B."/>
        </authorList>
    </citation>
    <scope>NUCLEOTIDE SEQUENCE [LARGE SCALE GENOMIC DNA]</scope>
</reference>
<proteinExistence type="predicted"/>
<dbReference type="Gene3D" id="3.30.420.10">
    <property type="entry name" value="Ribonuclease H-like superfamily/Ribonuclease H"/>
    <property type="match status" value="1"/>
</dbReference>
<dbReference type="AlphaFoldDB" id="A0A1I7VGN6"/>
<sequence>MESGDVLEDLERLCLELIPYFINRGKIAELIVKHYHEKLFYASVHYNWCKMKQRYWIPHGRSYIKKILRKVCKGCTMWVATPFGQPDFPPYPVARVVGMRPFETVGLDLFGPILIKEDHGKPKRWVALFTCLATRAMYLENRVQRKMKQWGGDSLLQAQGSVYERMVGVVKGSLGKDIGTKLNNGELITLVTELETIINERPLVDLEEIGLVLRPGDFLDPGSARGENLT</sequence>
<evidence type="ECO:0000313" key="1">
    <source>
        <dbReference type="Proteomes" id="UP000095285"/>
    </source>
</evidence>
<dbReference type="PANTHER" id="PTHR47331">
    <property type="entry name" value="PHD-TYPE DOMAIN-CONTAINING PROTEIN"/>
    <property type="match status" value="1"/>
</dbReference>
<reference evidence="2" key="2">
    <citation type="submission" date="2016-11" db="UniProtKB">
        <authorList>
            <consortium name="WormBaseParasite"/>
        </authorList>
    </citation>
    <scope>IDENTIFICATION</scope>
</reference>